<evidence type="ECO:0000313" key="9">
    <source>
        <dbReference type="EMBL" id="MBB5378735.1"/>
    </source>
</evidence>
<evidence type="ECO:0000313" key="8">
    <source>
        <dbReference type="EMBL" id="GHF60335.1"/>
    </source>
</evidence>
<keyword evidence="5 6" id="KW-0482">Metalloprotease</keyword>
<dbReference type="AlphaFoldDB" id="A0A7W8KIW5"/>
<evidence type="ECO:0000259" key="7">
    <source>
        <dbReference type="Pfam" id="PF01432"/>
    </source>
</evidence>
<dbReference type="Gene3D" id="1.10.1370.30">
    <property type="match status" value="1"/>
</dbReference>
<dbReference type="Pfam" id="PF01432">
    <property type="entry name" value="Peptidase_M3"/>
    <property type="match status" value="1"/>
</dbReference>
<name>A0A7W8KIW5_9DEIO</name>
<comment type="caution">
    <text evidence="9">The sequence shown here is derived from an EMBL/GenBank/DDBJ whole genome shotgun (WGS) entry which is preliminary data.</text>
</comment>
<keyword evidence="4 6" id="KW-0862">Zinc</keyword>
<dbReference type="InterPro" id="IPR001567">
    <property type="entry name" value="Pept_M3A_M3B_dom"/>
</dbReference>
<organism evidence="9 10">
    <name type="scientific">Deinococcus metalli</name>
    <dbReference type="NCBI Taxonomy" id="1141878"/>
    <lineage>
        <taxon>Bacteria</taxon>
        <taxon>Thermotogati</taxon>
        <taxon>Deinococcota</taxon>
        <taxon>Deinococci</taxon>
        <taxon>Deinococcales</taxon>
        <taxon>Deinococcaceae</taxon>
        <taxon>Deinococcus</taxon>
    </lineage>
</organism>
<dbReference type="EC" id="3.4.24.-" evidence="9"/>
<comment type="similarity">
    <text evidence="6">Belongs to the peptidase M3 family.</text>
</comment>
<sequence length="555" mass="63531">MTIRDASWEQRYQQLVDTAVSNNTEFHRWLRTWADLEAEVYEQGTALLRAYQADMTNEEVKRERQTFLTTRRPGLQALHDRAAQMAVEWSEHFSVPKDWRQAFMYFGVVARQAKQPSGDLDGQVELIGGELSALFSQLPYRLHGEPVEARTRAALAVSPDRAQRHAAFQSSREARLAVIPEVVHLMRRSLDLRREIARRAGYDTAHQHLWSLLERVDYTPQDVHTFRTSVREHLTPLLVAFRNRRKALLRVEALKPWDLTIDPFGGAAQPRFADEAELIERVADSLPLPGLGDQVRRLWRTGLLDLTARPGKADRSYSDFLAHQRLPYVQMRLQPTPDAVQILYHELGHVAQLSGVKRGSPFWHHFPGVEMREFVAQNFELWSLNQLPTLFTFDDAPGHVLRFYEKTLARMVGQCVMDEFQEWFYSCEHTPDQSQMEEVWQHISDQYPTGIDREGLPASEPLGYATAQVVRRPLVGIEYALAWSWAFAFVSQAEVAPDQTFSHLAEALLLGNTRPLPELLRVAGVAFSLSATQVETLHMPMQQALNRASSHRSAI</sequence>
<gene>
    <name evidence="8" type="ORF">GCM10017781_40630</name>
    <name evidence="9" type="ORF">HNQ07_004242</name>
</gene>
<keyword evidence="11" id="KW-1185">Reference proteome</keyword>
<evidence type="ECO:0000256" key="1">
    <source>
        <dbReference type="ARBA" id="ARBA00022670"/>
    </source>
</evidence>
<dbReference type="EMBL" id="BNAJ01000014">
    <property type="protein sequence ID" value="GHF60335.1"/>
    <property type="molecule type" value="Genomic_DNA"/>
</dbReference>
<reference evidence="11" key="2">
    <citation type="journal article" date="2019" name="Int. J. Syst. Evol. Microbiol.">
        <title>The Global Catalogue of Microorganisms (GCM) 10K type strain sequencing project: providing services to taxonomists for standard genome sequencing and annotation.</title>
        <authorList>
            <consortium name="The Broad Institute Genomics Platform"/>
            <consortium name="The Broad Institute Genome Sequencing Center for Infectious Disease"/>
            <person name="Wu L."/>
            <person name="Ma J."/>
        </authorList>
    </citation>
    <scope>NUCLEOTIDE SEQUENCE [LARGE SCALE GENOMIC DNA]</scope>
    <source>
        <strain evidence="11">CGMCC 1.18437</strain>
    </source>
</reference>
<dbReference type="GO" id="GO:0006508">
    <property type="term" value="P:proteolysis"/>
    <property type="evidence" value="ECO:0007669"/>
    <property type="project" value="UniProtKB-KW"/>
</dbReference>
<protein>
    <submittedName>
        <fullName evidence="9">Oligoendopeptidase F</fullName>
        <ecNumber evidence="9">3.4.24.-</ecNumber>
    </submittedName>
</protein>
<keyword evidence="3 6" id="KW-0378">Hydrolase</keyword>
<dbReference type="RefSeq" id="WP_184115463.1">
    <property type="nucleotide sequence ID" value="NZ_BNAJ01000014.1"/>
</dbReference>
<dbReference type="Proteomes" id="UP000539473">
    <property type="component" value="Unassembled WGS sequence"/>
</dbReference>
<dbReference type="Proteomes" id="UP000619376">
    <property type="component" value="Unassembled WGS sequence"/>
</dbReference>
<reference evidence="8" key="4">
    <citation type="submission" date="2024-05" db="EMBL/GenBank/DDBJ databases">
        <authorList>
            <person name="Sun Q."/>
            <person name="Zhou Y."/>
        </authorList>
    </citation>
    <scope>NUCLEOTIDE SEQUENCE</scope>
    <source>
        <strain evidence="8">CGMCC 1.18437</strain>
    </source>
</reference>
<evidence type="ECO:0000256" key="3">
    <source>
        <dbReference type="ARBA" id="ARBA00022801"/>
    </source>
</evidence>
<accession>A0A7W8KIW5</accession>
<reference evidence="9 10" key="3">
    <citation type="submission" date="2020-08" db="EMBL/GenBank/DDBJ databases">
        <title>Genomic Encyclopedia of Type Strains, Phase IV (KMG-IV): sequencing the most valuable type-strain genomes for metagenomic binning, comparative biology and taxonomic classification.</title>
        <authorList>
            <person name="Goeker M."/>
        </authorList>
    </citation>
    <scope>NUCLEOTIDE SEQUENCE [LARGE SCALE GENOMIC DNA]</scope>
    <source>
        <strain evidence="9 10">DSM 27521</strain>
    </source>
</reference>
<proteinExistence type="inferred from homology"/>
<evidence type="ECO:0000256" key="2">
    <source>
        <dbReference type="ARBA" id="ARBA00022723"/>
    </source>
</evidence>
<reference evidence="8" key="1">
    <citation type="journal article" date="2014" name="Int. J. Syst. Evol. Microbiol.">
        <title>Complete genome of a new Firmicutes species belonging to the dominant human colonic microbiota ('Ruminococcus bicirculans') reveals two chromosomes and a selective capacity to utilize plant glucans.</title>
        <authorList>
            <consortium name="NISC Comparative Sequencing Program"/>
            <person name="Wegmann U."/>
            <person name="Louis P."/>
            <person name="Goesmann A."/>
            <person name="Henrissat B."/>
            <person name="Duncan S.H."/>
            <person name="Flint H.J."/>
        </authorList>
    </citation>
    <scope>NUCLEOTIDE SEQUENCE</scope>
    <source>
        <strain evidence="8">CGMCC 1.18437</strain>
    </source>
</reference>
<evidence type="ECO:0000313" key="11">
    <source>
        <dbReference type="Proteomes" id="UP000619376"/>
    </source>
</evidence>
<dbReference type="GO" id="GO:0046872">
    <property type="term" value="F:metal ion binding"/>
    <property type="evidence" value="ECO:0007669"/>
    <property type="project" value="UniProtKB-UniRule"/>
</dbReference>
<dbReference type="GO" id="GO:0004222">
    <property type="term" value="F:metalloendopeptidase activity"/>
    <property type="evidence" value="ECO:0007669"/>
    <property type="project" value="InterPro"/>
</dbReference>
<evidence type="ECO:0000313" key="10">
    <source>
        <dbReference type="Proteomes" id="UP000539473"/>
    </source>
</evidence>
<evidence type="ECO:0000256" key="4">
    <source>
        <dbReference type="ARBA" id="ARBA00022833"/>
    </source>
</evidence>
<keyword evidence="2 6" id="KW-0479">Metal-binding</keyword>
<dbReference type="EMBL" id="JACHFK010000015">
    <property type="protein sequence ID" value="MBB5378735.1"/>
    <property type="molecule type" value="Genomic_DNA"/>
</dbReference>
<dbReference type="SUPFAM" id="SSF55486">
    <property type="entry name" value="Metalloproteases ('zincins'), catalytic domain"/>
    <property type="match status" value="1"/>
</dbReference>
<evidence type="ECO:0000256" key="6">
    <source>
        <dbReference type="RuleBase" id="RU003435"/>
    </source>
</evidence>
<keyword evidence="1 6" id="KW-0645">Protease</keyword>
<comment type="cofactor">
    <cofactor evidence="6">
        <name>Zn(2+)</name>
        <dbReference type="ChEBI" id="CHEBI:29105"/>
    </cofactor>
    <text evidence="6">Binds 1 zinc ion.</text>
</comment>
<evidence type="ECO:0000256" key="5">
    <source>
        <dbReference type="ARBA" id="ARBA00023049"/>
    </source>
</evidence>
<feature type="domain" description="Peptidase M3A/M3B catalytic" evidence="7">
    <location>
        <begin position="155"/>
        <end position="259"/>
    </location>
</feature>